<dbReference type="GO" id="GO:0006313">
    <property type="term" value="P:DNA transposition"/>
    <property type="evidence" value="ECO:0007669"/>
    <property type="project" value="UniProtKB-UniRule"/>
</dbReference>
<dbReference type="Proteomes" id="UP000545761">
    <property type="component" value="Unassembled WGS sequence"/>
</dbReference>
<evidence type="ECO:0000313" key="8">
    <source>
        <dbReference type="EMBL" id="MBA2948981.1"/>
    </source>
</evidence>
<keyword evidence="5 6" id="KW-0233">DNA recombination</keyword>
<evidence type="ECO:0000256" key="6">
    <source>
        <dbReference type="RuleBase" id="RU365089"/>
    </source>
</evidence>
<keyword evidence="6" id="KW-0814">Transposable element</keyword>
<sequence length="418" mass="47198">MVQQQEQKDIARQLVERARAEGVNLVGDNSLFKGLLKHVLEGALEAEMSEHLGYEKGDPAGRGVANSRNGTSSKRVRTEIGEVEIDVPRDRDVSFEPQIVPRHQRKIEGFDEAVLSLYAKGLTTGEIQQHLAEIYDMDVSRGLISRATDKIKDEVDAWRNRPLDKIYAVLMIDAIVLKIRDGAVSNRPVYIAVGINLEGERDVLGMWVGTGGEGAKQWMTWLSELRNRGVQDVLISCCDGLKGLPDSLTAIWPQTDVQLCVVHMVRNSLRFTSRAHWSAITKELRQVYTAPTEDAAKALFSEFEEKWSGQYPAMTGLWRKNWMHFAEFLKFPPGVRKIVYTTNMIESLNSRVRQASRRRGHFPSEEAALKVLYLAIRHREPNRPNPTGRTHNWKAAINVLAGFYGDRVDLDGLPLTNE</sequence>
<keyword evidence="3 6" id="KW-0815">Transposition</keyword>
<evidence type="ECO:0000256" key="3">
    <source>
        <dbReference type="ARBA" id="ARBA00022578"/>
    </source>
</evidence>
<comment type="caution">
    <text evidence="8">The sequence shown here is derived from an EMBL/GenBank/DDBJ whole genome shotgun (WGS) entry which is preliminary data.</text>
</comment>
<protein>
    <recommendedName>
        <fullName evidence="6">Mutator family transposase</fullName>
    </recommendedName>
</protein>
<dbReference type="NCBIfam" id="NF033543">
    <property type="entry name" value="transpos_IS256"/>
    <property type="match status" value="1"/>
</dbReference>
<dbReference type="EMBL" id="JACEHE010000016">
    <property type="protein sequence ID" value="MBA2948981.1"/>
    <property type="molecule type" value="Genomic_DNA"/>
</dbReference>
<evidence type="ECO:0000256" key="2">
    <source>
        <dbReference type="ARBA" id="ARBA00010961"/>
    </source>
</evidence>
<dbReference type="PANTHER" id="PTHR33217:SF8">
    <property type="entry name" value="MUTATOR FAMILY TRANSPOSASE"/>
    <property type="match status" value="1"/>
</dbReference>
<evidence type="ECO:0000256" key="4">
    <source>
        <dbReference type="ARBA" id="ARBA00023125"/>
    </source>
</evidence>
<evidence type="ECO:0000256" key="1">
    <source>
        <dbReference type="ARBA" id="ARBA00002190"/>
    </source>
</evidence>
<name>A0A7W0IBA5_9ACTN</name>
<comment type="function">
    <text evidence="1 6">Required for the transposition of the insertion element.</text>
</comment>
<dbReference type="AlphaFoldDB" id="A0A7W0IBA5"/>
<dbReference type="GO" id="GO:0004803">
    <property type="term" value="F:transposase activity"/>
    <property type="evidence" value="ECO:0007669"/>
    <property type="project" value="UniProtKB-UniRule"/>
</dbReference>
<evidence type="ECO:0000256" key="5">
    <source>
        <dbReference type="ARBA" id="ARBA00023172"/>
    </source>
</evidence>
<keyword evidence="4 6" id="KW-0238">DNA-binding</keyword>
<dbReference type="GO" id="GO:0003677">
    <property type="term" value="F:DNA binding"/>
    <property type="evidence" value="ECO:0007669"/>
    <property type="project" value="UniProtKB-UniRule"/>
</dbReference>
<organism evidence="8 9">
    <name type="scientific">Streptomyces himalayensis subsp. himalayensis</name>
    <dbReference type="NCBI Taxonomy" id="2756131"/>
    <lineage>
        <taxon>Bacteria</taxon>
        <taxon>Bacillati</taxon>
        <taxon>Actinomycetota</taxon>
        <taxon>Actinomycetes</taxon>
        <taxon>Kitasatosporales</taxon>
        <taxon>Streptomycetaceae</taxon>
        <taxon>Streptomyces</taxon>
        <taxon>Streptomyces himalayensis</taxon>
    </lineage>
</organism>
<accession>A0A7W0IBA5</accession>
<gene>
    <name evidence="8" type="ORF">H1D24_24975</name>
</gene>
<evidence type="ECO:0000256" key="7">
    <source>
        <dbReference type="SAM" id="MobiDB-lite"/>
    </source>
</evidence>
<dbReference type="InterPro" id="IPR001207">
    <property type="entry name" value="Transposase_mutator"/>
</dbReference>
<feature type="region of interest" description="Disordered" evidence="7">
    <location>
        <begin position="54"/>
        <end position="73"/>
    </location>
</feature>
<dbReference type="Pfam" id="PF00872">
    <property type="entry name" value="Transposase_mut"/>
    <property type="match status" value="1"/>
</dbReference>
<reference evidence="8 9" key="1">
    <citation type="submission" date="2020-07" db="EMBL/GenBank/DDBJ databases">
        <title>Streptomyces isolated from Indian soil.</title>
        <authorList>
            <person name="Mandal S."/>
            <person name="Maiti P.K."/>
        </authorList>
    </citation>
    <scope>NUCLEOTIDE SEQUENCE [LARGE SCALE GENOMIC DNA]</scope>
    <source>
        <strain evidence="8 9">PSKA28</strain>
    </source>
</reference>
<evidence type="ECO:0000313" key="9">
    <source>
        <dbReference type="Proteomes" id="UP000545761"/>
    </source>
</evidence>
<proteinExistence type="inferred from homology"/>
<comment type="similarity">
    <text evidence="2 6">Belongs to the transposase mutator family.</text>
</comment>
<dbReference type="PANTHER" id="PTHR33217">
    <property type="entry name" value="TRANSPOSASE FOR INSERTION SEQUENCE ELEMENT IS1081"/>
    <property type="match status" value="1"/>
</dbReference>